<evidence type="ECO:0000259" key="2">
    <source>
        <dbReference type="PROSITE" id="PS50835"/>
    </source>
</evidence>
<dbReference type="EMBL" id="QGEG01000002">
    <property type="protein sequence ID" value="PWL38276.1"/>
    <property type="molecule type" value="Genomic_DNA"/>
</dbReference>
<dbReference type="AlphaFoldDB" id="A0A316KX92"/>
<accession>A0A316KX92</accession>
<keyword evidence="4" id="KW-1185">Reference proteome</keyword>
<dbReference type="InterPro" id="IPR007110">
    <property type="entry name" value="Ig-like_dom"/>
</dbReference>
<dbReference type="SUPFAM" id="SSF51004">
    <property type="entry name" value="C-terminal (heme d1) domain of cytochrome cd1-nitrite reductase"/>
    <property type="match status" value="1"/>
</dbReference>
<evidence type="ECO:0000313" key="4">
    <source>
        <dbReference type="Proteomes" id="UP000245762"/>
    </source>
</evidence>
<evidence type="ECO:0000313" key="3">
    <source>
        <dbReference type="EMBL" id="PWL38276.1"/>
    </source>
</evidence>
<dbReference type="Gene3D" id="2.60.40.10">
    <property type="entry name" value="Immunoglobulins"/>
    <property type="match status" value="1"/>
</dbReference>
<reference evidence="3 4" key="1">
    <citation type="submission" date="2018-05" db="EMBL/GenBank/DDBJ databases">
        <title>Complete genome sequence of Flagellimonas aquimarina ECD12 isolated from seaweed Ecklonia cava.</title>
        <authorList>
            <person name="Choi S."/>
            <person name="Seong C."/>
        </authorList>
    </citation>
    <scope>NUCLEOTIDE SEQUENCE [LARGE SCALE GENOMIC DNA]</scope>
    <source>
        <strain evidence="3 4">ECD12</strain>
    </source>
</reference>
<dbReference type="InterPro" id="IPR011048">
    <property type="entry name" value="Haem_d1_sf"/>
</dbReference>
<comment type="caution">
    <text evidence="3">The sequence shown here is derived from an EMBL/GenBank/DDBJ whole genome shotgun (WGS) entry which is preliminary data.</text>
</comment>
<name>A0A316KX92_9FLAO</name>
<organism evidence="3 4">
    <name type="scientific">Flagellimonas aquimarina</name>
    <dbReference type="NCBI Taxonomy" id="2201895"/>
    <lineage>
        <taxon>Bacteria</taxon>
        <taxon>Pseudomonadati</taxon>
        <taxon>Bacteroidota</taxon>
        <taxon>Flavobacteriia</taxon>
        <taxon>Flavobacteriales</taxon>
        <taxon>Flavobacteriaceae</taxon>
        <taxon>Flagellimonas</taxon>
    </lineage>
</organism>
<dbReference type="OrthoDB" id="9765926at2"/>
<dbReference type="InterPro" id="IPR026341">
    <property type="entry name" value="T9SS_type_B"/>
</dbReference>
<dbReference type="Gene3D" id="2.130.10.10">
    <property type="entry name" value="YVTN repeat-like/Quinoprotein amine dehydrogenase"/>
    <property type="match status" value="1"/>
</dbReference>
<dbReference type="NCBIfam" id="TIGR04131">
    <property type="entry name" value="Bac_Flav_CTERM"/>
    <property type="match status" value="1"/>
</dbReference>
<proteinExistence type="predicted"/>
<dbReference type="InterPro" id="IPR013783">
    <property type="entry name" value="Ig-like_fold"/>
</dbReference>
<dbReference type="InterPro" id="IPR011047">
    <property type="entry name" value="Quinoprotein_ADH-like_sf"/>
</dbReference>
<keyword evidence="1" id="KW-0732">Signal</keyword>
<dbReference type="RefSeq" id="WP_109662099.1">
    <property type="nucleotide sequence ID" value="NZ_QGEG01000002.1"/>
</dbReference>
<feature type="signal peptide" evidence="1">
    <location>
        <begin position="1"/>
        <end position="20"/>
    </location>
</feature>
<dbReference type="InterPro" id="IPR015943">
    <property type="entry name" value="WD40/YVTN_repeat-like_dom_sf"/>
</dbReference>
<dbReference type="Pfam" id="PF13585">
    <property type="entry name" value="CHU_C"/>
    <property type="match status" value="1"/>
</dbReference>
<dbReference type="SUPFAM" id="SSF50998">
    <property type="entry name" value="Quinoprotein alcohol dehydrogenase-like"/>
    <property type="match status" value="1"/>
</dbReference>
<protein>
    <recommendedName>
        <fullName evidence="2">Ig-like domain-containing protein</fullName>
    </recommendedName>
</protein>
<dbReference type="PROSITE" id="PS50835">
    <property type="entry name" value="IG_LIKE"/>
    <property type="match status" value="1"/>
</dbReference>
<feature type="domain" description="Ig-like" evidence="2">
    <location>
        <begin position="381"/>
        <end position="455"/>
    </location>
</feature>
<gene>
    <name evidence="3" type="ORF">DKG77_08335</name>
</gene>
<sequence>MPNKYICLLLSFLFSFFVFGQGETANWYFGNGAGIRFNNDGTVVPLNDGKINTFEGCASISDAVGNLLLYTDGISVYDQNHDIIQNGAGLYGDPSSTQSAIIVQKPDDPNILYIFTVDTSTAENDPNFGLNYSVVDLTLNGGNGAVTQKNINLLRFCSEKISAVLKNCLDKSIWVVALGLENPDTGPFNTYHAFEVTSAGVNTTPVDSKFDDLNVLDPRGYLKFSPDGNTLASANSASGLYLYDFDLGTGVLTNQNQILVSAPNKFPYGIEFSPDQRFLYAHTSNNAPAGQVGGHSSSLVQYDLTTPNISASEVEIDRRAMYRGALQLGQNGKIYRTIAENYLTGTPYLGVIESPNEKGDAANYRHNAVFLNGRNATQGLPPFIQSFFDRIEIIKNADGSTGTSLTICEGEQFTLEADNIPGAVYAWEKDGSPISNSGNTLVINAADVTDSGRYSLEITLSDPSECPIIGEGFIAVNPLPEAPPIFLAQCDVDTNNATDGVTSFNLEQAIFSLDYTFLFYESVADLNSGNPILNPIGYVNSVPFNQTIQYKIEDENGCENFGELELQVRSVVLDPNDELFYYSCDDVPEDQFLEGFFDLDNFQQINYPNQDIAFYTSLEDVSLEQNPISGDYRTSSTSIYVRIEDINECEDIDVINLIVNPTPLFTYENELLWCTDGPPLPIKAPDGFDLYRWFKNIEGSSQLVGDQQDLQISSIGSYTLEAGYSYTTNSGVFECFNEVSFEVAPSNIAKIENILVEDISDNNLVEITVSGDGDYEYSIDAVNYQDSPMFENIQPGFITVYVRDKNGCGVSTDLVSVIGYPKFFTPNGDGVNDLWQIIGINDQFQAESIISIYNRFGKLMAQVSPKNQGWNGTFNNNELPASDYWFKVALEDGRVFKGHFALKR</sequence>
<feature type="chain" id="PRO_5016329377" description="Ig-like domain-containing protein" evidence="1">
    <location>
        <begin position="21"/>
        <end position="904"/>
    </location>
</feature>
<evidence type="ECO:0000256" key="1">
    <source>
        <dbReference type="SAM" id="SignalP"/>
    </source>
</evidence>
<dbReference type="Proteomes" id="UP000245762">
    <property type="component" value="Unassembled WGS sequence"/>
</dbReference>